<evidence type="ECO:0000256" key="1">
    <source>
        <dbReference type="SAM" id="MobiDB-lite"/>
    </source>
</evidence>
<dbReference type="AlphaFoldDB" id="A0A9J6DLR7"/>
<sequence length="796" mass="88608">MSYSQNPDTAATHERLMDELTQRLGSISDARDSGEPTPANPPQADYGAAGEPSCKPLPPSAVSVISCSGHQHDNMHVQITIKCPCSQSSTAEASTQTDESAAERQQPICNCQCAGRVPQSLQEICEKVCQASSIHQAMSAVGAASSTCVSTATSLAAMPSAVPATENQFDTKYCDREKSRTPLFSADDFSPRRISSERRRSVHEALARVREVLFEVLRETPRAVATTTSTAGIFATMFPEQPSPTKMAQESPPSQVQATPDAPAKGQDTLDTAEDQTIQDLFEDSLNPRTDARRYTVSDELCAIYERIESRWAEVCKTIRADLNRRYNQFVEGCRECLKQQPGEPSRDELRQDMSNVRRELIAEMKEVFRSSCEEFDKWRVWYLERELQQSFSEMQDGDRLSVMAAVLRFERDDVRSLCRALQVPENVTTPQGVHVSRVEALCLTLRRLAYLNRLRELEPLFGRHYSVISSATNAVLAHIDSTFGHLLQDVNNHTWLGIAKLQLFSEVPKKRKARDFGNTEAAPAKRSASNTEVDVVVEMDVCPEETPQPSKLGDIILPSPLCSKVVLPSEPTALCFAWHTSSEPGDLRVMKHVTISACTEATAAQKNSFLCTVFCRGIKTVELPVNNECDAADTLKKADGLKLCPGCGIAPVASGQCVKFGAAHFAKNCLVTSPDGKPCLRCKYTRKLVQNHMYRLKKKHSTSFKQRLARKSLELFRTKRKLTKARRSPEDLRIMNQNIDSSTLDERIEGLPPKQRLAVKTCFDAASRKLTRGMVYDQLWVFGVYTYAHKEPQAL</sequence>
<evidence type="ECO:0000313" key="2">
    <source>
        <dbReference type="EMBL" id="KAH8023042.1"/>
    </source>
</evidence>
<reference evidence="2" key="2">
    <citation type="submission" date="2021-09" db="EMBL/GenBank/DDBJ databases">
        <authorList>
            <person name="Jia N."/>
            <person name="Wang J."/>
            <person name="Shi W."/>
            <person name="Du L."/>
            <person name="Sun Y."/>
            <person name="Zhan W."/>
            <person name="Jiang J."/>
            <person name="Wang Q."/>
            <person name="Zhang B."/>
            <person name="Ji P."/>
            <person name="Sakyi L.B."/>
            <person name="Cui X."/>
            <person name="Yuan T."/>
            <person name="Jiang B."/>
            <person name="Yang W."/>
            <person name="Lam T.T.-Y."/>
            <person name="Chang Q."/>
            <person name="Ding S."/>
            <person name="Wang X."/>
            <person name="Zhu J."/>
            <person name="Ruan X."/>
            <person name="Zhao L."/>
            <person name="Wei J."/>
            <person name="Que T."/>
            <person name="Du C."/>
            <person name="Cheng J."/>
            <person name="Dai P."/>
            <person name="Han X."/>
            <person name="Huang E."/>
            <person name="Gao Y."/>
            <person name="Liu J."/>
            <person name="Shao H."/>
            <person name="Ye R."/>
            <person name="Li L."/>
            <person name="Wei W."/>
            <person name="Wang X."/>
            <person name="Wang C."/>
            <person name="Huo Q."/>
            <person name="Li W."/>
            <person name="Guo W."/>
            <person name="Chen H."/>
            <person name="Chen S."/>
            <person name="Zhou L."/>
            <person name="Zhou L."/>
            <person name="Ni X."/>
            <person name="Tian J."/>
            <person name="Zhou Y."/>
            <person name="Sheng Y."/>
            <person name="Liu T."/>
            <person name="Pan Y."/>
            <person name="Xia L."/>
            <person name="Li J."/>
            <person name="Zhao F."/>
            <person name="Cao W."/>
        </authorList>
    </citation>
    <scope>NUCLEOTIDE SEQUENCE</scope>
    <source>
        <strain evidence="2">Rmic-2018</strain>
        <tissue evidence="2">Larvae</tissue>
    </source>
</reference>
<comment type="caution">
    <text evidence="2">The sequence shown here is derived from an EMBL/GenBank/DDBJ whole genome shotgun (WGS) entry which is preliminary data.</text>
</comment>
<gene>
    <name evidence="2" type="ORF">HPB51_010818</name>
</gene>
<name>A0A9J6DLR7_RHIMP</name>
<keyword evidence="3" id="KW-1185">Reference proteome</keyword>
<proteinExistence type="predicted"/>
<dbReference type="PANTHER" id="PTHR34615">
    <property type="entry name" value="PX DOMAIN-CONTAINING PROTEIN"/>
    <property type="match status" value="1"/>
</dbReference>
<evidence type="ECO:0000313" key="3">
    <source>
        <dbReference type="Proteomes" id="UP000821866"/>
    </source>
</evidence>
<accession>A0A9J6DLR7</accession>
<protein>
    <submittedName>
        <fullName evidence="2">Uncharacterized protein</fullName>
    </submittedName>
</protein>
<dbReference type="PANTHER" id="PTHR34615:SF1">
    <property type="entry name" value="PX DOMAIN-CONTAINING PROTEIN"/>
    <property type="match status" value="1"/>
</dbReference>
<dbReference type="Proteomes" id="UP000821866">
    <property type="component" value="Chromosome 6"/>
</dbReference>
<dbReference type="VEuPathDB" id="VectorBase:LOC119172935"/>
<feature type="region of interest" description="Disordered" evidence="1">
    <location>
        <begin position="239"/>
        <end position="268"/>
    </location>
</feature>
<feature type="compositionally biased region" description="Basic and acidic residues" evidence="1">
    <location>
        <begin position="11"/>
        <end position="21"/>
    </location>
</feature>
<feature type="region of interest" description="Disordered" evidence="1">
    <location>
        <begin position="1"/>
        <end position="53"/>
    </location>
</feature>
<feature type="compositionally biased region" description="Polar residues" evidence="1">
    <location>
        <begin position="243"/>
        <end position="258"/>
    </location>
</feature>
<dbReference type="EMBL" id="JABSTU010000008">
    <property type="protein sequence ID" value="KAH8023042.1"/>
    <property type="molecule type" value="Genomic_DNA"/>
</dbReference>
<organism evidence="2 3">
    <name type="scientific">Rhipicephalus microplus</name>
    <name type="common">Cattle tick</name>
    <name type="synonym">Boophilus microplus</name>
    <dbReference type="NCBI Taxonomy" id="6941"/>
    <lineage>
        <taxon>Eukaryota</taxon>
        <taxon>Metazoa</taxon>
        <taxon>Ecdysozoa</taxon>
        <taxon>Arthropoda</taxon>
        <taxon>Chelicerata</taxon>
        <taxon>Arachnida</taxon>
        <taxon>Acari</taxon>
        <taxon>Parasitiformes</taxon>
        <taxon>Ixodida</taxon>
        <taxon>Ixodoidea</taxon>
        <taxon>Ixodidae</taxon>
        <taxon>Rhipicephalinae</taxon>
        <taxon>Rhipicephalus</taxon>
        <taxon>Boophilus</taxon>
    </lineage>
</organism>
<reference evidence="2" key="1">
    <citation type="journal article" date="2020" name="Cell">
        <title>Large-Scale Comparative Analyses of Tick Genomes Elucidate Their Genetic Diversity and Vector Capacities.</title>
        <authorList>
            <consortium name="Tick Genome and Microbiome Consortium (TIGMIC)"/>
            <person name="Jia N."/>
            <person name="Wang J."/>
            <person name="Shi W."/>
            <person name="Du L."/>
            <person name="Sun Y."/>
            <person name="Zhan W."/>
            <person name="Jiang J.F."/>
            <person name="Wang Q."/>
            <person name="Zhang B."/>
            <person name="Ji P."/>
            <person name="Bell-Sakyi L."/>
            <person name="Cui X.M."/>
            <person name="Yuan T.T."/>
            <person name="Jiang B.G."/>
            <person name="Yang W.F."/>
            <person name="Lam T.T."/>
            <person name="Chang Q.C."/>
            <person name="Ding S.J."/>
            <person name="Wang X.J."/>
            <person name="Zhu J.G."/>
            <person name="Ruan X.D."/>
            <person name="Zhao L."/>
            <person name="Wei J.T."/>
            <person name="Ye R.Z."/>
            <person name="Que T.C."/>
            <person name="Du C.H."/>
            <person name="Zhou Y.H."/>
            <person name="Cheng J.X."/>
            <person name="Dai P.F."/>
            <person name="Guo W.B."/>
            <person name="Han X.H."/>
            <person name="Huang E.J."/>
            <person name="Li L.F."/>
            <person name="Wei W."/>
            <person name="Gao Y.C."/>
            <person name="Liu J.Z."/>
            <person name="Shao H.Z."/>
            <person name="Wang X."/>
            <person name="Wang C.C."/>
            <person name="Yang T.C."/>
            <person name="Huo Q.B."/>
            <person name="Li W."/>
            <person name="Chen H.Y."/>
            <person name="Chen S.E."/>
            <person name="Zhou L.G."/>
            <person name="Ni X.B."/>
            <person name="Tian J.H."/>
            <person name="Sheng Y."/>
            <person name="Liu T."/>
            <person name="Pan Y.S."/>
            <person name="Xia L.Y."/>
            <person name="Li J."/>
            <person name="Zhao F."/>
            <person name="Cao W.C."/>
        </authorList>
    </citation>
    <scope>NUCLEOTIDE SEQUENCE</scope>
    <source>
        <strain evidence="2">Rmic-2018</strain>
    </source>
</reference>